<protein>
    <submittedName>
        <fullName evidence="2">Protein kinase-like domain, phloem protein 2-like protein</fullName>
    </submittedName>
</protein>
<keyword evidence="2" id="KW-0418">Kinase</keyword>
<dbReference type="InterPro" id="IPR045272">
    <property type="entry name" value="ANXUR1/2-like"/>
</dbReference>
<feature type="domain" description="Protein kinase" evidence="1">
    <location>
        <begin position="1"/>
        <end position="173"/>
    </location>
</feature>
<evidence type="ECO:0000313" key="2">
    <source>
        <dbReference type="EMBL" id="GFB01928.1"/>
    </source>
</evidence>
<dbReference type="Gene3D" id="1.10.510.10">
    <property type="entry name" value="Transferase(Phosphotransferase) domain 1"/>
    <property type="match status" value="1"/>
</dbReference>
<dbReference type="PANTHER" id="PTHR27003">
    <property type="entry name" value="OS07G0166700 PROTEIN"/>
    <property type="match status" value="1"/>
</dbReference>
<dbReference type="Pfam" id="PF00069">
    <property type="entry name" value="Pkinase"/>
    <property type="match status" value="1"/>
</dbReference>
<dbReference type="SUPFAM" id="SSF56112">
    <property type="entry name" value="Protein kinase-like (PK-like)"/>
    <property type="match status" value="1"/>
</dbReference>
<comment type="caution">
    <text evidence="2">The sequence shown here is derived from an EMBL/GenBank/DDBJ whole genome shotgun (WGS) entry which is preliminary data.</text>
</comment>
<feature type="non-terminal residue" evidence="2">
    <location>
        <position position="1"/>
    </location>
</feature>
<organism evidence="2">
    <name type="scientific">Tanacetum cinerariifolium</name>
    <name type="common">Dalmatian daisy</name>
    <name type="synonym">Chrysanthemum cinerariifolium</name>
    <dbReference type="NCBI Taxonomy" id="118510"/>
    <lineage>
        <taxon>Eukaryota</taxon>
        <taxon>Viridiplantae</taxon>
        <taxon>Streptophyta</taxon>
        <taxon>Embryophyta</taxon>
        <taxon>Tracheophyta</taxon>
        <taxon>Spermatophyta</taxon>
        <taxon>Magnoliopsida</taxon>
        <taxon>eudicotyledons</taxon>
        <taxon>Gunneridae</taxon>
        <taxon>Pentapetalae</taxon>
        <taxon>asterids</taxon>
        <taxon>campanulids</taxon>
        <taxon>Asterales</taxon>
        <taxon>Asteraceae</taxon>
        <taxon>Asteroideae</taxon>
        <taxon>Anthemideae</taxon>
        <taxon>Anthemidinae</taxon>
        <taxon>Tanacetum</taxon>
    </lineage>
</organism>
<reference evidence="2" key="1">
    <citation type="journal article" date="2019" name="Sci. Rep.">
        <title>Draft genome of Tanacetum cinerariifolium, the natural source of mosquito coil.</title>
        <authorList>
            <person name="Yamashiro T."/>
            <person name="Shiraishi A."/>
            <person name="Satake H."/>
            <person name="Nakayama K."/>
        </authorList>
    </citation>
    <scope>NUCLEOTIDE SEQUENCE</scope>
</reference>
<dbReference type="InterPro" id="IPR011009">
    <property type="entry name" value="Kinase-like_dom_sf"/>
</dbReference>
<evidence type="ECO:0000259" key="1">
    <source>
        <dbReference type="PROSITE" id="PS50011"/>
    </source>
</evidence>
<dbReference type="PANTHER" id="PTHR27003:SF471">
    <property type="entry name" value="VASCULAR ENDOTHELIAL GROWTH FACTOR RECEPTOR 2 (VEGFR2)-RELATED"/>
    <property type="match status" value="1"/>
</dbReference>
<dbReference type="GO" id="GO:0005886">
    <property type="term" value="C:plasma membrane"/>
    <property type="evidence" value="ECO:0007669"/>
    <property type="project" value="TreeGrafter"/>
</dbReference>
<dbReference type="PROSITE" id="PS00108">
    <property type="entry name" value="PROTEIN_KINASE_ST"/>
    <property type="match status" value="1"/>
</dbReference>
<dbReference type="GO" id="GO:0009506">
    <property type="term" value="C:plasmodesma"/>
    <property type="evidence" value="ECO:0007669"/>
    <property type="project" value="TreeGrafter"/>
</dbReference>
<dbReference type="SMART" id="SM00220">
    <property type="entry name" value="S_TKc"/>
    <property type="match status" value="1"/>
</dbReference>
<dbReference type="PROSITE" id="PS50011">
    <property type="entry name" value="PROTEIN_KINASE_DOM"/>
    <property type="match status" value="1"/>
</dbReference>
<accession>A0A699KRE2</accession>
<sequence>DKQKIIHRDIKSANILLGDNWEAKIADFGLSKFHPANQDASTINTTMIAGTNTYLDPEYVKYGRLNKKSDIYSFGVVVLEILTGSLAYDPVYTKVNEKGIAPIARDHFKKGTLMEIVDRKIKEETDERVFSLSKGPDKESVDIFSEIAFRCLAETQALRPTIEVVINELKKALHCQ</sequence>
<gene>
    <name evidence="2" type="ORF">Tci_673899</name>
</gene>
<dbReference type="InterPro" id="IPR008271">
    <property type="entry name" value="Ser/Thr_kinase_AS"/>
</dbReference>
<dbReference type="GO" id="GO:0005524">
    <property type="term" value="F:ATP binding"/>
    <property type="evidence" value="ECO:0007669"/>
    <property type="project" value="InterPro"/>
</dbReference>
<dbReference type="GO" id="GO:0004714">
    <property type="term" value="F:transmembrane receptor protein tyrosine kinase activity"/>
    <property type="evidence" value="ECO:0007669"/>
    <property type="project" value="InterPro"/>
</dbReference>
<dbReference type="EMBL" id="BKCJ010534761">
    <property type="protein sequence ID" value="GFB01928.1"/>
    <property type="molecule type" value="Genomic_DNA"/>
</dbReference>
<proteinExistence type="predicted"/>
<dbReference type="AlphaFoldDB" id="A0A699KRE2"/>
<name>A0A699KRE2_TANCI</name>
<dbReference type="InterPro" id="IPR000719">
    <property type="entry name" value="Prot_kinase_dom"/>
</dbReference>
<keyword evidence="2" id="KW-0808">Transferase</keyword>